<feature type="non-terminal residue" evidence="1">
    <location>
        <position position="1"/>
    </location>
</feature>
<dbReference type="EMBL" id="ML119866">
    <property type="protein sequence ID" value="RPA72325.1"/>
    <property type="molecule type" value="Genomic_DNA"/>
</dbReference>
<sequence>DLDSLQTKNNWAKIVIHRVPNQFHEDDMEKIQTWLELANPNLRIKTTPYILNKLETRHTLTSLSIAFNVESPAHADAWIKRGIYLMSQRCRTSRYTPRTLTHCTRCINTGHTIDTCTEQPRCHLCGGAHLTLNHACQMGCTRTQACTHLPLKCVLCNEEHRALDK</sequence>
<dbReference type="Proteomes" id="UP000275078">
    <property type="component" value="Unassembled WGS sequence"/>
</dbReference>
<feature type="non-terminal residue" evidence="1">
    <location>
        <position position="165"/>
    </location>
</feature>
<protein>
    <recommendedName>
        <fullName evidence="3">CCHC-type domain-containing protein</fullName>
    </recommendedName>
</protein>
<keyword evidence="2" id="KW-1185">Reference proteome</keyword>
<reference evidence="1 2" key="1">
    <citation type="journal article" date="2018" name="Nat. Ecol. Evol.">
        <title>Pezizomycetes genomes reveal the molecular basis of ectomycorrhizal truffle lifestyle.</title>
        <authorList>
            <person name="Murat C."/>
            <person name="Payen T."/>
            <person name="Noel B."/>
            <person name="Kuo A."/>
            <person name="Morin E."/>
            <person name="Chen J."/>
            <person name="Kohler A."/>
            <person name="Krizsan K."/>
            <person name="Balestrini R."/>
            <person name="Da Silva C."/>
            <person name="Montanini B."/>
            <person name="Hainaut M."/>
            <person name="Levati E."/>
            <person name="Barry K.W."/>
            <person name="Belfiori B."/>
            <person name="Cichocki N."/>
            <person name="Clum A."/>
            <person name="Dockter R.B."/>
            <person name="Fauchery L."/>
            <person name="Guy J."/>
            <person name="Iotti M."/>
            <person name="Le Tacon F."/>
            <person name="Lindquist E.A."/>
            <person name="Lipzen A."/>
            <person name="Malagnac F."/>
            <person name="Mello A."/>
            <person name="Molinier V."/>
            <person name="Miyauchi S."/>
            <person name="Poulain J."/>
            <person name="Riccioni C."/>
            <person name="Rubini A."/>
            <person name="Sitrit Y."/>
            <person name="Splivallo R."/>
            <person name="Traeger S."/>
            <person name="Wang M."/>
            <person name="Zifcakova L."/>
            <person name="Wipf D."/>
            <person name="Zambonelli A."/>
            <person name="Paolocci F."/>
            <person name="Nowrousian M."/>
            <person name="Ottonello S."/>
            <person name="Baldrian P."/>
            <person name="Spatafora J.W."/>
            <person name="Henrissat B."/>
            <person name="Nagy L.G."/>
            <person name="Aury J.M."/>
            <person name="Wincker P."/>
            <person name="Grigoriev I.V."/>
            <person name="Bonfante P."/>
            <person name="Martin F.M."/>
        </authorList>
    </citation>
    <scope>NUCLEOTIDE SEQUENCE [LARGE SCALE GENOMIC DNA]</scope>
    <source>
        <strain evidence="1 2">RN42</strain>
    </source>
</reference>
<evidence type="ECO:0008006" key="3">
    <source>
        <dbReference type="Google" id="ProtNLM"/>
    </source>
</evidence>
<dbReference type="AlphaFoldDB" id="A0A3N4HDH5"/>
<gene>
    <name evidence="1" type="ORF">BJ508DRAFT_183913</name>
</gene>
<proteinExistence type="predicted"/>
<name>A0A3N4HDH5_ASCIM</name>
<organism evidence="1 2">
    <name type="scientific">Ascobolus immersus RN42</name>
    <dbReference type="NCBI Taxonomy" id="1160509"/>
    <lineage>
        <taxon>Eukaryota</taxon>
        <taxon>Fungi</taxon>
        <taxon>Dikarya</taxon>
        <taxon>Ascomycota</taxon>
        <taxon>Pezizomycotina</taxon>
        <taxon>Pezizomycetes</taxon>
        <taxon>Pezizales</taxon>
        <taxon>Ascobolaceae</taxon>
        <taxon>Ascobolus</taxon>
    </lineage>
</organism>
<accession>A0A3N4HDH5</accession>
<evidence type="ECO:0000313" key="1">
    <source>
        <dbReference type="EMBL" id="RPA72325.1"/>
    </source>
</evidence>
<evidence type="ECO:0000313" key="2">
    <source>
        <dbReference type="Proteomes" id="UP000275078"/>
    </source>
</evidence>